<dbReference type="GO" id="GO:0055085">
    <property type="term" value="P:transmembrane transport"/>
    <property type="evidence" value="ECO:0007669"/>
    <property type="project" value="InterPro"/>
</dbReference>
<evidence type="ECO:0000256" key="5">
    <source>
        <dbReference type="RuleBase" id="RU363032"/>
    </source>
</evidence>
<dbReference type="Gene3D" id="1.10.3720.10">
    <property type="entry name" value="MetI-like"/>
    <property type="match status" value="1"/>
</dbReference>
<evidence type="ECO:0000256" key="3">
    <source>
        <dbReference type="ARBA" id="ARBA00022989"/>
    </source>
</evidence>
<proteinExistence type="inferred from homology"/>
<feature type="transmembrane region" description="Helical" evidence="5">
    <location>
        <begin position="113"/>
        <end position="131"/>
    </location>
</feature>
<evidence type="ECO:0000313" key="9">
    <source>
        <dbReference type="Proteomes" id="UP000509667"/>
    </source>
</evidence>
<evidence type="ECO:0000256" key="6">
    <source>
        <dbReference type="SAM" id="MobiDB-lite"/>
    </source>
</evidence>
<evidence type="ECO:0000256" key="2">
    <source>
        <dbReference type="ARBA" id="ARBA00022692"/>
    </source>
</evidence>
<sequence length="279" mass="29899">MGILGPVVVEPTTVMDGEPLLGPFESWEHPLGTDNTGSDLLSLAVYSTAPILKMMTAGGLFTVTVGTLFGTVAGYKGGLVDTLLSTVTDVFINLPGLPLVIVLAAIFSPKSPWLIGLLLSVASWAGLARSIRSQVLTIREESYAEASRAMGIPTSAIITKDVLPHLMTYISVNLVHASRNVIFGAVGLYFIGVLPFSDPNWGVTMNLAYQYGAHYRMEAVHWLIVPIVSVTGLSMGMILLSQSLDRVFNPRVRASHAETAEEVSAEEVDETDTSASSWF</sequence>
<comment type="similarity">
    <text evidence="5">Belongs to the binding-protein-dependent transport system permease family.</text>
</comment>
<evidence type="ECO:0000259" key="7">
    <source>
        <dbReference type="PROSITE" id="PS50928"/>
    </source>
</evidence>
<reference evidence="8 9" key="1">
    <citation type="submission" date="2020-07" db="EMBL/GenBank/DDBJ databases">
        <title>Halosimplex pelagicum sp. nov. and Halosimplex rubrum sp. nov., isolated from salted brown alga Laminaria, and emended description of the genus Halosimplex.</title>
        <authorList>
            <person name="Cui H."/>
        </authorList>
    </citation>
    <scope>NUCLEOTIDE SEQUENCE [LARGE SCALE GENOMIC DNA]</scope>
    <source>
        <strain evidence="8 9">R27</strain>
    </source>
</reference>
<dbReference type="Proteomes" id="UP000509667">
    <property type="component" value="Chromosome"/>
</dbReference>
<comment type="subcellular location">
    <subcellularLocation>
        <location evidence="5">Cell membrane</location>
        <topology evidence="5">Multi-pass membrane protein</topology>
    </subcellularLocation>
    <subcellularLocation>
        <location evidence="1">Membrane</location>
        <topology evidence="1">Multi-pass membrane protein</topology>
    </subcellularLocation>
</comment>
<name>A0A7D5P3A8_9EURY</name>
<dbReference type="CDD" id="cd06261">
    <property type="entry name" value="TM_PBP2"/>
    <property type="match status" value="1"/>
</dbReference>
<organism evidence="8 9">
    <name type="scientific">Halosimplex rubrum</name>
    <dbReference type="NCBI Taxonomy" id="869889"/>
    <lineage>
        <taxon>Archaea</taxon>
        <taxon>Methanobacteriati</taxon>
        <taxon>Methanobacteriota</taxon>
        <taxon>Stenosarchaea group</taxon>
        <taxon>Halobacteria</taxon>
        <taxon>Halobacteriales</taxon>
        <taxon>Haloarculaceae</taxon>
        <taxon>Halosimplex</taxon>
    </lineage>
</organism>
<evidence type="ECO:0000313" key="8">
    <source>
        <dbReference type="EMBL" id="QLH79886.1"/>
    </source>
</evidence>
<dbReference type="PROSITE" id="PS50928">
    <property type="entry name" value="ABC_TM1"/>
    <property type="match status" value="1"/>
</dbReference>
<dbReference type="OrthoDB" id="312811at2157"/>
<dbReference type="SUPFAM" id="SSF161098">
    <property type="entry name" value="MetI-like"/>
    <property type="match status" value="1"/>
</dbReference>
<evidence type="ECO:0000256" key="1">
    <source>
        <dbReference type="ARBA" id="ARBA00004141"/>
    </source>
</evidence>
<dbReference type="PANTHER" id="PTHR42729">
    <property type="entry name" value="OLIGO/DIPEPTIDE TRANSPORT, PERMEASE PROTEIN (DPPC-2)"/>
    <property type="match status" value="1"/>
</dbReference>
<keyword evidence="3 5" id="KW-1133">Transmembrane helix</keyword>
<dbReference type="KEGG" id="hrr:HZS55_01490"/>
<dbReference type="Pfam" id="PF00528">
    <property type="entry name" value="BPD_transp_1"/>
    <property type="match status" value="1"/>
</dbReference>
<dbReference type="GO" id="GO:0005886">
    <property type="term" value="C:plasma membrane"/>
    <property type="evidence" value="ECO:0007669"/>
    <property type="project" value="UniProtKB-SubCell"/>
</dbReference>
<dbReference type="PANTHER" id="PTHR42729:SF1">
    <property type="entry name" value="OLIGO_DIPEPTIDE TRANSPORT, PERMEASE PROTEIN (DPPC-2)"/>
    <property type="match status" value="1"/>
</dbReference>
<keyword evidence="2 5" id="KW-0812">Transmembrane</keyword>
<accession>A0A7D5P3A8</accession>
<dbReference type="EMBL" id="CP058910">
    <property type="protein sequence ID" value="QLH79886.1"/>
    <property type="molecule type" value="Genomic_DNA"/>
</dbReference>
<feature type="transmembrane region" description="Helical" evidence="5">
    <location>
        <begin position="51"/>
        <end position="75"/>
    </location>
</feature>
<keyword evidence="5" id="KW-0813">Transport</keyword>
<dbReference type="InterPro" id="IPR000515">
    <property type="entry name" value="MetI-like"/>
</dbReference>
<protein>
    <submittedName>
        <fullName evidence="8">ABC transporter permease</fullName>
    </submittedName>
</protein>
<gene>
    <name evidence="8" type="ORF">HZS55_01490</name>
</gene>
<evidence type="ECO:0000256" key="4">
    <source>
        <dbReference type="ARBA" id="ARBA00023136"/>
    </source>
</evidence>
<dbReference type="AlphaFoldDB" id="A0A7D5P3A8"/>
<feature type="compositionally biased region" description="Acidic residues" evidence="6">
    <location>
        <begin position="260"/>
        <end position="272"/>
    </location>
</feature>
<dbReference type="InterPro" id="IPR035906">
    <property type="entry name" value="MetI-like_sf"/>
</dbReference>
<keyword evidence="9" id="KW-1185">Reference proteome</keyword>
<feature type="transmembrane region" description="Helical" evidence="5">
    <location>
        <begin position="87"/>
        <end position="107"/>
    </location>
</feature>
<feature type="domain" description="ABC transmembrane type-1" evidence="7">
    <location>
        <begin position="48"/>
        <end position="239"/>
    </location>
</feature>
<feature type="region of interest" description="Disordered" evidence="6">
    <location>
        <begin position="259"/>
        <end position="279"/>
    </location>
</feature>
<keyword evidence="4 5" id="KW-0472">Membrane</keyword>
<feature type="transmembrane region" description="Helical" evidence="5">
    <location>
        <begin position="180"/>
        <end position="197"/>
    </location>
</feature>
<feature type="transmembrane region" description="Helical" evidence="5">
    <location>
        <begin position="219"/>
        <end position="241"/>
    </location>
</feature>